<gene>
    <name evidence="1" type="ORF">DDZ44_03975</name>
</gene>
<evidence type="ECO:0000313" key="2">
    <source>
        <dbReference type="Proteomes" id="UP000263273"/>
    </source>
</evidence>
<name>A0A354YV64_9FIRM</name>
<proteinExistence type="predicted"/>
<organism evidence="1 2">
    <name type="scientific">Syntrophomonas wolfei</name>
    <dbReference type="NCBI Taxonomy" id="863"/>
    <lineage>
        <taxon>Bacteria</taxon>
        <taxon>Bacillati</taxon>
        <taxon>Bacillota</taxon>
        <taxon>Clostridia</taxon>
        <taxon>Eubacteriales</taxon>
        <taxon>Syntrophomonadaceae</taxon>
        <taxon>Syntrophomonas</taxon>
    </lineage>
</organism>
<dbReference type="RefSeq" id="WP_414716658.1">
    <property type="nucleotide sequence ID" value="NZ_DHSN01000038.1"/>
</dbReference>
<dbReference type="InterPro" id="IPR005361">
    <property type="entry name" value="UPF0158"/>
</dbReference>
<comment type="caution">
    <text evidence="1">The sequence shown here is derived from an EMBL/GenBank/DDBJ whole genome shotgun (WGS) entry which is preliminary data.</text>
</comment>
<sequence length="75" mass="9264">MTLMSIALWRTFVFLWINEKIMNELLYAIRGRGAFRRFKDKVQRLGIQQQWDKFREEAFKEIAIDWCEYNNIPYI</sequence>
<accession>A0A354YV64</accession>
<dbReference type="EMBL" id="DNZF01000086">
    <property type="protein sequence ID" value="HBK53079.1"/>
    <property type="molecule type" value="Genomic_DNA"/>
</dbReference>
<protein>
    <submittedName>
        <fullName evidence="1">Uncharacterized protein</fullName>
    </submittedName>
</protein>
<dbReference type="AlphaFoldDB" id="A0A354YV64"/>
<dbReference type="Proteomes" id="UP000263273">
    <property type="component" value="Unassembled WGS sequence"/>
</dbReference>
<reference evidence="1 2" key="1">
    <citation type="journal article" date="2018" name="Nat. Biotechnol.">
        <title>A standardized bacterial taxonomy based on genome phylogeny substantially revises the tree of life.</title>
        <authorList>
            <person name="Parks D.H."/>
            <person name="Chuvochina M."/>
            <person name="Waite D.W."/>
            <person name="Rinke C."/>
            <person name="Skarshewski A."/>
            <person name="Chaumeil P.A."/>
            <person name="Hugenholtz P."/>
        </authorList>
    </citation>
    <scope>NUCLEOTIDE SEQUENCE [LARGE SCALE GENOMIC DNA]</scope>
    <source>
        <strain evidence="1">UBA10948</strain>
    </source>
</reference>
<dbReference type="Pfam" id="PF03682">
    <property type="entry name" value="UPF0158"/>
    <property type="match status" value="1"/>
</dbReference>
<evidence type="ECO:0000313" key="1">
    <source>
        <dbReference type="EMBL" id="HBK53079.1"/>
    </source>
</evidence>